<sequence>MSQAGGILTRQDMATFHPRITEPYAARYRDADIFGAILPNGPISVLQALNMLDCFEAVDVDDVVWWHRMTEVLKRVWRDRLTYLADPDYTDVPVERLLNRDYARGLAEDLMQFPDDVDTRPFAAGGVVPETSHVSAADCDGNVVSATITQGASFGSAFTVPGWGIMLGHGMCRLDPRPGRSNSVAGGKRPLNNVMTMVVRTPERDIALGMPGGRRIISVGPQLVARLIDADSTCAQAVLAPRMHVAGAEPLELQASAADELAQALEAMGHRVTRMDCIGGHAAGAEFVKGDGSVRGGGGGVAVAV</sequence>
<dbReference type="PANTHER" id="PTHR43199">
    <property type="entry name" value="GLUTATHIONE HYDROLASE"/>
    <property type="match status" value="1"/>
</dbReference>
<keyword evidence="1" id="KW-0808">Transferase</keyword>
<dbReference type="Gene3D" id="3.60.20.40">
    <property type="match status" value="1"/>
</dbReference>
<keyword evidence="3" id="KW-0865">Zymogen</keyword>
<evidence type="ECO:0000256" key="3">
    <source>
        <dbReference type="ARBA" id="ARBA00023145"/>
    </source>
</evidence>
<name>A0A382SDP6_9ZZZZ</name>
<keyword evidence="2" id="KW-0378">Hydrolase</keyword>
<protein>
    <recommendedName>
        <fullName evidence="5">Gamma-glutamyltranspeptidase</fullName>
    </recommendedName>
</protein>
<dbReference type="InterPro" id="IPR051792">
    <property type="entry name" value="GGT_bact"/>
</dbReference>
<dbReference type="SUPFAM" id="SSF56235">
    <property type="entry name" value="N-terminal nucleophile aminohydrolases (Ntn hydrolases)"/>
    <property type="match status" value="1"/>
</dbReference>
<dbReference type="InterPro" id="IPR043137">
    <property type="entry name" value="GGT_ssub_C"/>
</dbReference>
<reference evidence="4" key="1">
    <citation type="submission" date="2018-05" db="EMBL/GenBank/DDBJ databases">
        <authorList>
            <person name="Lanie J.A."/>
            <person name="Ng W.-L."/>
            <person name="Kazmierczak K.M."/>
            <person name="Andrzejewski T.M."/>
            <person name="Davidsen T.M."/>
            <person name="Wayne K.J."/>
            <person name="Tettelin H."/>
            <person name="Glass J.I."/>
            <person name="Rusch D."/>
            <person name="Podicherti R."/>
            <person name="Tsui H.-C.T."/>
            <person name="Winkler M.E."/>
        </authorList>
    </citation>
    <scope>NUCLEOTIDE SEQUENCE</scope>
</reference>
<dbReference type="GO" id="GO:0016740">
    <property type="term" value="F:transferase activity"/>
    <property type="evidence" value="ECO:0007669"/>
    <property type="project" value="UniProtKB-KW"/>
</dbReference>
<dbReference type="PRINTS" id="PR01210">
    <property type="entry name" value="GGTRANSPTASE"/>
</dbReference>
<evidence type="ECO:0000256" key="2">
    <source>
        <dbReference type="ARBA" id="ARBA00022801"/>
    </source>
</evidence>
<proteinExistence type="predicted"/>
<dbReference type="InterPro" id="IPR043138">
    <property type="entry name" value="GGT_lsub"/>
</dbReference>
<dbReference type="AlphaFoldDB" id="A0A382SDP6"/>
<dbReference type="PANTHER" id="PTHR43199:SF1">
    <property type="entry name" value="GLUTATHIONE HYDROLASE PROENZYME"/>
    <property type="match status" value="1"/>
</dbReference>
<dbReference type="Gene3D" id="1.10.246.130">
    <property type="match status" value="1"/>
</dbReference>
<evidence type="ECO:0000313" key="4">
    <source>
        <dbReference type="EMBL" id="SVD07996.1"/>
    </source>
</evidence>
<evidence type="ECO:0000256" key="1">
    <source>
        <dbReference type="ARBA" id="ARBA00022679"/>
    </source>
</evidence>
<accession>A0A382SDP6</accession>
<dbReference type="EMBL" id="UINC01128321">
    <property type="protein sequence ID" value="SVD07996.1"/>
    <property type="molecule type" value="Genomic_DNA"/>
</dbReference>
<dbReference type="GO" id="GO:0016787">
    <property type="term" value="F:hydrolase activity"/>
    <property type="evidence" value="ECO:0007669"/>
    <property type="project" value="UniProtKB-KW"/>
</dbReference>
<organism evidence="4">
    <name type="scientific">marine metagenome</name>
    <dbReference type="NCBI Taxonomy" id="408172"/>
    <lineage>
        <taxon>unclassified sequences</taxon>
        <taxon>metagenomes</taxon>
        <taxon>ecological metagenomes</taxon>
    </lineage>
</organism>
<gene>
    <name evidence="4" type="ORF">METZ01_LOCUS360850</name>
</gene>
<dbReference type="Pfam" id="PF01019">
    <property type="entry name" value="G_glu_transpept"/>
    <property type="match status" value="1"/>
</dbReference>
<evidence type="ECO:0008006" key="5">
    <source>
        <dbReference type="Google" id="ProtNLM"/>
    </source>
</evidence>
<dbReference type="InterPro" id="IPR029055">
    <property type="entry name" value="Ntn_hydrolases_N"/>
</dbReference>